<dbReference type="AlphaFoldDB" id="A0A178M191"/>
<dbReference type="Gene3D" id="3.90.226.10">
    <property type="entry name" value="2-enoyl-CoA Hydratase, Chain A, domain 1"/>
    <property type="match status" value="1"/>
</dbReference>
<dbReference type="InterPro" id="IPR001753">
    <property type="entry name" value="Enoyl-CoA_hydra/iso"/>
</dbReference>
<dbReference type="PANTHER" id="PTHR43459:SF1">
    <property type="entry name" value="EG:BACN32G11.4 PROTEIN"/>
    <property type="match status" value="1"/>
</dbReference>
<gene>
    <name evidence="2" type="ORF">A4X20_15080</name>
</gene>
<dbReference type="STRING" id="912594.AWC12_14135"/>
<evidence type="ECO:0000313" key="2">
    <source>
        <dbReference type="EMBL" id="OAN40058.1"/>
    </source>
</evidence>
<dbReference type="InterPro" id="IPR029045">
    <property type="entry name" value="ClpP/crotonase-like_dom_sf"/>
</dbReference>
<dbReference type="Gene3D" id="1.10.12.10">
    <property type="entry name" value="Lyase 2-enoyl-coa Hydratase, Chain A, domain 2"/>
    <property type="match status" value="1"/>
</dbReference>
<evidence type="ECO:0000313" key="3">
    <source>
        <dbReference type="Proteomes" id="UP000078396"/>
    </source>
</evidence>
<protein>
    <submittedName>
        <fullName evidence="2">Enoyl-CoA hydratase</fullName>
    </submittedName>
</protein>
<evidence type="ECO:0000256" key="1">
    <source>
        <dbReference type="ARBA" id="ARBA00005254"/>
    </source>
</evidence>
<dbReference type="CDD" id="cd06558">
    <property type="entry name" value="crotonase-like"/>
    <property type="match status" value="1"/>
</dbReference>
<accession>A0A178M191</accession>
<dbReference type="EMBL" id="LWCS01000014">
    <property type="protein sequence ID" value="OAN40058.1"/>
    <property type="molecule type" value="Genomic_DNA"/>
</dbReference>
<dbReference type="GO" id="GO:0003824">
    <property type="term" value="F:catalytic activity"/>
    <property type="evidence" value="ECO:0007669"/>
    <property type="project" value="UniProtKB-ARBA"/>
</dbReference>
<dbReference type="OrthoDB" id="8452484at2"/>
<dbReference type="InterPro" id="IPR014748">
    <property type="entry name" value="Enoyl-CoA_hydra_C"/>
</dbReference>
<dbReference type="Pfam" id="PF00378">
    <property type="entry name" value="ECH_1"/>
    <property type="match status" value="1"/>
</dbReference>
<proteinExistence type="inferred from homology"/>
<comment type="similarity">
    <text evidence="1">Belongs to the enoyl-CoA hydratase/isomerase family.</text>
</comment>
<name>A0A178M191_MYCIR</name>
<dbReference type="Proteomes" id="UP000078396">
    <property type="component" value="Unassembled WGS sequence"/>
</dbReference>
<dbReference type="PANTHER" id="PTHR43459">
    <property type="entry name" value="ENOYL-COA HYDRATASE"/>
    <property type="match status" value="1"/>
</dbReference>
<organism evidence="2 3">
    <name type="scientific">Mycolicibacterium iranicum</name>
    <name type="common">Mycobacterium iranicum</name>
    <dbReference type="NCBI Taxonomy" id="912594"/>
    <lineage>
        <taxon>Bacteria</taxon>
        <taxon>Bacillati</taxon>
        <taxon>Actinomycetota</taxon>
        <taxon>Actinomycetes</taxon>
        <taxon>Mycobacteriales</taxon>
        <taxon>Mycobacteriaceae</taxon>
        <taxon>Mycolicibacterium</taxon>
    </lineage>
</organism>
<comment type="caution">
    <text evidence="2">The sequence shown here is derived from an EMBL/GenBank/DDBJ whole genome shotgun (WGS) entry which is preliminary data.</text>
</comment>
<dbReference type="RefSeq" id="WP_064280723.1">
    <property type="nucleotide sequence ID" value="NZ_LWCS01000014.1"/>
</dbReference>
<dbReference type="SUPFAM" id="SSF52096">
    <property type="entry name" value="ClpP/crotonase"/>
    <property type="match status" value="1"/>
</dbReference>
<reference evidence="2 3" key="1">
    <citation type="submission" date="2016-04" db="EMBL/GenBank/DDBJ databases">
        <title>Draft Genome Sequences of Staphylococcus capitis Strain H36, S. capitis Strain H65, S. cohnii Strain H62, S. hominis Strain H69, Mycobacterium iranicum Strain H39, Plantibacter sp. Strain H53, Pseudomonas oryzihabitans Strain H72, and Microbacterium sp. Strain H83, isolated from residential settings.</title>
        <authorList>
            <person name="Lymperopoulou D."/>
            <person name="Adams R.I."/>
            <person name="Lindow S."/>
            <person name="Coil D.A."/>
            <person name="Jospin G."/>
            <person name="Eisen J.A."/>
        </authorList>
    </citation>
    <scope>NUCLEOTIDE SEQUENCE [LARGE SCALE GENOMIC DNA]</scope>
    <source>
        <strain evidence="2 3">H39</strain>
    </source>
</reference>
<sequence>MRDDTDAGAVRVARDGAVLRIILDRPSRRNSLSHNMVDDLVATLTDAASDDALRAIHLCGAGNDFCAGADWVATNSSDRKPRPGNLTRRIPHTANRVVELIATIQLPVVCSVQGWAVGLGCNLALAADFTVASTDANLWEPFIDRGFSPDSGATWLLPRLAGVTRAKRMLLLGEKVTGEDAADWGLIYDAVPRDELTAAADDLVSRLASGPTVAIGLAKQAINYGMQASLPQSMTHELASLELSCRTADFKEGLAAFRARRAPDFQGR</sequence>